<dbReference type="STRING" id="586411.SAMN05216187_10529"/>
<dbReference type="RefSeq" id="WP_092596884.1">
    <property type="nucleotide sequence ID" value="NZ_BMCN01000001.1"/>
</dbReference>
<accession>A0A1G8ZCV0</accession>
<gene>
    <name evidence="2" type="ORF">J2Z27_000127</name>
    <name evidence="3" type="ORF">SAMN05216187_10529</name>
</gene>
<dbReference type="Proteomes" id="UP000242700">
    <property type="component" value="Unassembled WGS sequence"/>
</dbReference>
<keyword evidence="5" id="KW-1185">Reference proteome</keyword>
<dbReference type="OrthoDB" id="2389294at2"/>
<keyword evidence="1" id="KW-0812">Transmembrane</keyword>
<reference evidence="4" key="2">
    <citation type="submission" date="2016-10" db="EMBL/GenBank/DDBJ databases">
        <authorList>
            <person name="Varghese N."/>
            <person name="Submissions S."/>
        </authorList>
    </citation>
    <scope>NUCLEOTIDE SEQUENCE [LARGE SCALE GENOMIC DNA]</scope>
    <source>
        <strain evidence="4">CGMCC 1.8911</strain>
    </source>
</reference>
<evidence type="ECO:0000313" key="4">
    <source>
        <dbReference type="Proteomes" id="UP000242700"/>
    </source>
</evidence>
<evidence type="ECO:0000256" key="1">
    <source>
        <dbReference type="SAM" id="Phobius"/>
    </source>
</evidence>
<evidence type="ECO:0000313" key="5">
    <source>
        <dbReference type="Proteomes" id="UP001519348"/>
    </source>
</evidence>
<feature type="transmembrane region" description="Helical" evidence="1">
    <location>
        <begin position="111"/>
        <end position="133"/>
    </location>
</feature>
<dbReference type="AlphaFoldDB" id="A0A1G8ZCV0"/>
<keyword evidence="1" id="KW-0472">Membrane</keyword>
<feature type="transmembrane region" description="Helical" evidence="1">
    <location>
        <begin position="72"/>
        <end position="91"/>
    </location>
</feature>
<evidence type="ECO:0000313" key="3">
    <source>
        <dbReference type="EMBL" id="SDK12942.1"/>
    </source>
</evidence>
<keyword evidence="1" id="KW-1133">Transmembrane helix</keyword>
<protein>
    <submittedName>
        <fullName evidence="3">Uncharacterized protein</fullName>
    </submittedName>
</protein>
<proteinExistence type="predicted"/>
<reference evidence="2 5" key="3">
    <citation type="submission" date="2021-03" db="EMBL/GenBank/DDBJ databases">
        <title>Genomic Encyclopedia of Type Strains, Phase IV (KMG-IV): sequencing the most valuable type-strain genomes for metagenomic binning, comparative biology and taxonomic classification.</title>
        <authorList>
            <person name="Goeker M."/>
        </authorList>
    </citation>
    <scope>NUCLEOTIDE SEQUENCE [LARGE SCALE GENOMIC DNA]</scope>
    <source>
        <strain evidence="2 5">DSM 22420</strain>
    </source>
</reference>
<name>A0A1G8ZCV0_9STAP</name>
<dbReference type="EMBL" id="FNFI01000005">
    <property type="protein sequence ID" value="SDK12942.1"/>
    <property type="molecule type" value="Genomic_DNA"/>
</dbReference>
<evidence type="ECO:0000313" key="2">
    <source>
        <dbReference type="EMBL" id="MBP1951101.1"/>
    </source>
</evidence>
<dbReference type="Proteomes" id="UP001519348">
    <property type="component" value="Unassembled WGS sequence"/>
</dbReference>
<sequence length="144" mass="16605">MEITVKRRTWFLGWLLPISIKFNSEIIGSVGGFHTRTMDIPEESGTLTYYQPLDRTDRIEVKDGDLVLVKETVISQILNIVFVVSLLFFIVSNRLNIYTESYPYPSDFLKVSGIAVTIIFVVFIIISFFFNSYKFVIENNSSKE</sequence>
<dbReference type="EMBL" id="JAGGKN010000001">
    <property type="protein sequence ID" value="MBP1951101.1"/>
    <property type="molecule type" value="Genomic_DNA"/>
</dbReference>
<organism evidence="3 4">
    <name type="scientific">Jeotgalicoccus aerolatus</name>
    <dbReference type="NCBI Taxonomy" id="709510"/>
    <lineage>
        <taxon>Bacteria</taxon>
        <taxon>Bacillati</taxon>
        <taxon>Bacillota</taxon>
        <taxon>Bacilli</taxon>
        <taxon>Bacillales</taxon>
        <taxon>Staphylococcaceae</taxon>
        <taxon>Jeotgalicoccus</taxon>
    </lineage>
</organism>
<reference evidence="3" key="1">
    <citation type="submission" date="2016-10" db="EMBL/GenBank/DDBJ databases">
        <authorList>
            <person name="de Groot N.N."/>
        </authorList>
    </citation>
    <scope>NUCLEOTIDE SEQUENCE [LARGE SCALE GENOMIC DNA]</scope>
    <source>
        <strain evidence="3">CGMCC 1.8911</strain>
    </source>
</reference>